<dbReference type="Proteomes" id="UP000621510">
    <property type="component" value="Unassembled WGS sequence"/>
</dbReference>
<gene>
    <name evidence="6" type="ORF">JK364_12190</name>
</gene>
<feature type="domain" description="Periplasmic binding protein" evidence="5">
    <location>
        <begin position="37"/>
        <end position="305"/>
    </location>
</feature>
<evidence type="ECO:0000256" key="3">
    <source>
        <dbReference type="ARBA" id="ARBA00022729"/>
    </source>
</evidence>
<accession>A0ABS1PL46</accession>
<dbReference type="EMBL" id="JAERRG010000003">
    <property type="protein sequence ID" value="MBL1113147.1"/>
    <property type="molecule type" value="Genomic_DNA"/>
</dbReference>
<feature type="region of interest" description="Disordered" evidence="4">
    <location>
        <begin position="304"/>
        <end position="334"/>
    </location>
</feature>
<dbReference type="InterPro" id="IPR028082">
    <property type="entry name" value="Peripla_BP_I"/>
</dbReference>
<evidence type="ECO:0000259" key="5">
    <source>
        <dbReference type="Pfam" id="PF13407"/>
    </source>
</evidence>
<keyword evidence="7" id="KW-1185">Reference proteome</keyword>
<evidence type="ECO:0000313" key="7">
    <source>
        <dbReference type="Proteomes" id="UP000621510"/>
    </source>
</evidence>
<dbReference type="InterPro" id="IPR025997">
    <property type="entry name" value="SBP_2_dom"/>
</dbReference>
<organism evidence="6 7">
    <name type="scientific">Streptomyces endocoffeicus</name>
    <dbReference type="NCBI Taxonomy" id="2898945"/>
    <lineage>
        <taxon>Bacteria</taxon>
        <taxon>Bacillati</taxon>
        <taxon>Actinomycetota</taxon>
        <taxon>Actinomycetes</taxon>
        <taxon>Kitasatosporales</taxon>
        <taxon>Streptomycetaceae</taxon>
        <taxon>Streptomyces</taxon>
    </lineage>
</organism>
<evidence type="ECO:0000256" key="1">
    <source>
        <dbReference type="ARBA" id="ARBA00004196"/>
    </source>
</evidence>
<reference evidence="6 7" key="1">
    <citation type="submission" date="2021-01" db="EMBL/GenBank/DDBJ databases">
        <title>WGS of actinomycetes isolated from Thailand.</title>
        <authorList>
            <person name="Thawai C."/>
        </authorList>
    </citation>
    <scope>NUCLEOTIDE SEQUENCE [LARGE SCALE GENOMIC DNA]</scope>
    <source>
        <strain evidence="6 7">CA3R110</strain>
    </source>
</reference>
<comment type="similarity">
    <text evidence="2">Belongs to the bacterial solute-binding protein 2 family.</text>
</comment>
<keyword evidence="3" id="KW-0732">Signal</keyword>
<dbReference type="PANTHER" id="PTHR46847">
    <property type="entry name" value="D-ALLOSE-BINDING PERIPLASMIC PROTEIN-RELATED"/>
    <property type="match status" value="1"/>
</dbReference>
<dbReference type="Gene3D" id="3.40.50.2300">
    <property type="match status" value="2"/>
</dbReference>
<sequence>MPRPRALAALSAGIGLTLLLTSCGSGISGHGDDKTIVGLVTKTNDNPFYVKMREGAQKKARQLGVDLRTFAGKGQADNDSQVKAIENLVAAGAKGILITPADSGAIIPAIDRARKAGVMVVALDSPTEPASAVDATFATDNRLAGRMIGKWAKARMDGKRPKVALLDLSSEQVKVDVLRDQGFLEGFGVDVRNPNRIGDERDSRIVGHEVTGANEEGGRDAMEKLLQKNGSINVVYTINEPTAAGAYQAIKAAGKQKDIAIVSVDGGCPGVKNVAGGVIGATSMQFPVKMAAEGLAAVVAHAKDGGKDSAKDGGKDGGKDSGSSGQGFTNTGVSLITDTPVSGLDSQKSDWGLRHCWG</sequence>
<feature type="compositionally biased region" description="Basic and acidic residues" evidence="4">
    <location>
        <begin position="304"/>
        <end position="319"/>
    </location>
</feature>
<dbReference type="PROSITE" id="PS51257">
    <property type="entry name" value="PROKAR_LIPOPROTEIN"/>
    <property type="match status" value="1"/>
</dbReference>
<dbReference type="PANTHER" id="PTHR46847:SF1">
    <property type="entry name" value="D-ALLOSE-BINDING PERIPLASMIC PROTEIN-RELATED"/>
    <property type="match status" value="1"/>
</dbReference>
<dbReference type="Pfam" id="PF13407">
    <property type="entry name" value="Peripla_BP_4"/>
    <property type="match status" value="1"/>
</dbReference>
<evidence type="ECO:0000313" key="6">
    <source>
        <dbReference type="EMBL" id="MBL1113147.1"/>
    </source>
</evidence>
<comment type="subcellular location">
    <subcellularLocation>
        <location evidence="1">Cell envelope</location>
    </subcellularLocation>
</comment>
<name>A0ABS1PL46_9ACTN</name>
<protein>
    <submittedName>
        <fullName evidence="6">Substrate-binding domain-containing protein</fullName>
    </submittedName>
</protein>
<evidence type="ECO:0000256" key="4">
    <source>
        <dbReference type="SAM" id="MobiDB-lite"/>
    </source>
</evidence>
<dbReference type="SUPFAM" id="SSF53822">
    <property type="entry name" value="Periplasmic binding protein-like I"/>
    <property type="match status" value="1"/>
</dbReference>
<evidence type="ECO:0000256" key="2">
    <source>
        <dbReference type="ARBA" id="ARBA00007639"/>
    </source>
</evidence>
<comment type="caution">
    <text evidence="6">The sequence shown here is derived from an EMBL/GenBank/DDBJ whole genome shotgun (WGS) entry which is preliminary data.</text>
</comment>
<proteinExistence type="inferred from homology"/>